<dbReference type="Proteomes" id="UP000232003">
    <property type="component" value="Chromosome"/>
</dbReference>
<dbReference type="InterPro" id="IPR025668">
    <property type="entry name" value="Tnp_DDE_dom"/>
</dbReference>
<proteinExistence type="predicted"/>
<protein>
    <submittedName>
        <fullName evidence="2">Spore coat polysaccharide biosynthesis protein SpsF, cytidylyltransferase family</fullName>
    </submittedName>
</protein>
<dbReference type="KEGG" id="nfl:COO91_00973"/>
<gene>
    <name evidence="2" type="ORF">COO91_00973</name>
</gene>
<keyword evidence="2" id="KW-0808">Transferase</keyword>
<evidence type="ECO:0000259" key="1">
    <source>
        <dbReference type="Pfam" id="PF13701"/>
    </source>
</evidence>
<feature type="domain" description="Transposase DDE" evidence="1">
    <location>
        <begin position="14"/>
        <end position="138"/>
    </location>
</feature>
<evidence type="ECO:0000313" key="3">
    <source>
        <dbReference type="Proteomes" id="UP000232003"/>
    </source>
</evidence>
<dbReference type="Pfam" id="PF13701">
    <property type="entry name" value="DDE_Tnp_1_4"/>
    <property type="match status" value="1"/>
</dbReference>
<reference evidence="2 3" key="1">
    <citation type="submission" date="2017-11" db="EMBL/GenBank/DDBJ databases">
        <title>Complete genome of a free-living desiccation-tolerant cyanobacterium and its photosynthetic adaptation to extreme terrestrial habitat.</title>
        <authorList>
            <person name="Shang J."/>
        </authorList>
    </citation>
    <scope>NUCLEOTIDE SEQUENCE [LARGE SCALE GENOMIC DNA]</scope>
    <source>
        <strain evidence="2 3">CCNUN1</strain>
    </source>
</reference>
<evidence type="ECO:0000313" key="2">
    <source>
        <dbReference type="EMBL" id="AUB35116.1"/>
    </source>
</evidence>
<keyword evidence="3" id="KW-1185">Reference proteome</keyword>
<dbReference type="GO" id="GO:0016779">
    <property type="term" value="F:nucleotidyltransferase activity"/>
    <property type="evidence" value="ECO:0007669"/>
    <property type="project" value="UniProtKB-KW"/>
</dbReference>
<organism evidence="2 3">
    <name type="scientific">Nostoc flagelliforme CCNUN1</name>
    <dbReference type="NCBI Taxonomy" id="2038116"/>
    <lineage>
        <taxon>Bacteria</taxon>
        <taxon>Bacillati</taxon>
        <taxon>Cyanobacteriota</taxon>
        <taxon>Cyanophyceae</taxon>
        <taxon>Nostocales</taxon>
        <taxon>Nostocaceae</taxon>
        <taxon>Nostoc</taxon>
    </lineage>
</organism>
<sequence>MDLDVTDDLVHGNHVTSLPTNKVLPGKLYKQKYCKRGEVENRFKEQQLELFSDRTSTHTFAGNQLRLWFSSIAYVLMNALRQKCLTKTELQNATVGTIRSKLLKLGALITVSTRRILIAITNSCPYKHIFATAHRRLKILLILLNLKLNFLLFISN</sequence>
<name>A0A2K8SI21_9NOSO</name>
<keyword evidence="2" id="KW-0548">Nucleotidyltransferase</keyword>
<dbReference type="EMBL" id="CP024785">
    <property type="protein sequence ID" value="AUB35116.1"/>
    <property type="molecule type" value="Genomic_DNA"/>
</dbReference>
<dbReference type="AlphaFoldDB" id="A0A2K8SI21"/>
<accession>A0A2K8SI21</accession>